<evidence type="ECO:0000256" key="1">
    <source>
        <dbReference type="SAM" id="MobiDB-lite"/>
    </source>
</evidence>
<keyword evidence="4" id="KW-1185">Reference proteome</keyword>
<evidence type="ECO:0000256" key="2">
    <source>
        <dbReference type="SAM" id="SignalP"/>
    </source>
</evidence>
<proteinExistence type="predicted"/>
<gene>
    <name evidence="3" type="ORF">C4D60_Mb10t23430</name>
</gene>
<feature type="compositionally biased region" description="Low complexity" evidence="1">
    <location>
        <begin position="59"/>
        <end position="73"/>
    </location>
</feature>
<dbReference type="EMBL" id="PYDT01000008">
    <property type="protein sequence ID" value="THU54285.1"/>
    <property type="molecule type" value="Genomic_DNA"/>
</dbReference>
<comment type="caution">
    <text evidence="3">The sequence shown here is derived from an EMBL/GenBank/DDBJ whole genome shotgun (WGS) entry which is preliminary data.</text>
</comment>
<evidence type="ECO:0000313" key="4">
    <source>
        <dbReference type="Proteomes" id="UP000317650"/>
    </source>
</evidence>
<dbReference type="AlphaFoldDB" id="A0A4S8IZB7"/>
<accession>A0A4S8IZB7</accession>
<name>A0A4S8IZB7_MUSBA</name>
<dbReference type="Proteomes" id="UP000317650">
    <property type="component" value="Chromosome 10"/>
</dbReference>
<keyword evidence="2" id="KW-0732">Signal</keyword>
<feature type="chain" id="PRO_5020490893" evidence="2">
    <location>
        <begin position="30"/>
        <end position="119"/>
    </location>
</feature>
<feature type="region of interest" description="Disordered" evidence="1">
    <location>
        <begin position="36"/>
        <end position="75"/>
    </location>
</feature>
<protein>
    <submittedName>
        <fullName evidence="3">Uncharacterized protein</fullName>
    </submittedName>
</protein>
<sequence length="119" mass="11973">MAVAGTENMRSSQFILVLLIIYFICGMKCNDTNNLGGGGRGRLSRRSVGGGHGRGIDGNGDNSGSSNSDSGSGAEVPVLGAAAAAAGHHGSRGQSAASRHGYHLRAMLTTTAFSVAILV</sequence>
<reference evidence="3 4" key="1">
    <citation type="journal article" date="2019" name="Nat. Plants">
        <title>Genome sequencing of Musa balbisiana reveals subgenome evolution and function divergence in polyploid bananas.</title>
        <authorList>
            <person name="Yao X."/>
        </authorList>
    </citation>
    <scope>NUCLEOTIDE SEQUENCE [LARGE SCALE GENOMIC DNA]</scope>
    <source>
        <strain evidence="4">cv. DH-PKW</strain>
        <tissue evidence="3">Leaves</tissue>
    </source>
</reference>
<feature type="signal peptide" evidence="2">
    <location>
        <begin position="1"/>
        <end position="29"/>
    </location>
</feature>
<evidence type="ECO:0000313" key="3">
    <source>
        <dbReference type="EMBL" id="THU54285.1"/>
    </source>
</evidence>
<feature type="compositionally biased region" description="Gly residues" evidence="1">
    <location>
        <begin position="48"/>
        <end position="58"/>
    </location>
</feature>
<organism evidence="3 4">
    <name type="scientific">Musa balbisiana</name>
    <name type="common">Banana</name>
    <dbReference type="NCBI Taxonomy" id="52838"/>
    <lineage>
        <taxon>Eukaryota</taxon>
        <taxon>Viridiplantae</taxon>
        <taxon>Streptophyta</taxon>
        <taxon>Embryophyta</taxon>
        <taxon>Tracheophyta</taxon>
        <taxon>Spermatophyta</taxon>
        <taxon>Magnoliopsida</taxon>
        <taxon>Liliopsida</taxon>
        <taxon>Zingiberales</taxon>
        <taxon>Musaceae</taxon>
        <taxon>Musa</taxon>
    </lineage>
</organism>